<dbReference type="EMBL" id="MU006781">
    <property type="protein sequence ID" value="KAF2642730.1"/>
    <property type="molecule type" value="Genomic_DNA"/>
</dbReference>
<accession>A0A6A6S564</accession>
<evidence type="ECO:0000313" key="4">
    <source>
        <dbReference type="Proteomes" id="UP000799753"/>
    </source>
</evidence>
<feature type="region of interest" description="Disordered" evidence="1">
    <location>
        <begin position="221"/>
        <end position="262"/>
    </location>
</feature>
<proteinExistence type="predicted"/>
<feature type="region of interest" description="Disordered" evidence="1">
    <location>
        <begin position="471"/>
        <end position="494"/>
    </location>
</feature>
<feature type="region of interest" description="Disordered" evidence="1">
    <location>
        <begin position="374"/>
        <end position="403"/>
    </location>
</feature>
<sequence>MARNRNSHAAPEKDSSDHLHQGDACPSLKRYPPNAITYSNNDTAVSFEDSKAQDVLKKGLQKELQAENATSQERHQLLLEALQIYNCGCCASELYKKITDSHPDGSNLWLFDRSDWANVFFSAARICTKFVENPPLDKEKRTILPHQLKCEGQLLSSRDWKHQALDFLEQGRARSLLHSISSGSTVTDRERWLIWKTARQPAMRDMRVVVNAAVLSIKKNPSPSILSADDDPMSDKTTQDVTQRKSPVPTLHSRSSSSLDSNTKMRVLPQNNQKIFADMKVQIRWRKAILFARTKNPHIGDVLLGDVEEIRETIPSDTLVVEYALASTPPGGIMTIIASSEGIQKAEWKEIDATNIHNCIDHLLVSMELTQSRPGQSTRAPHILSPLSSRSIVRPSGPQRKDSALRQQNLSDLLSDSVVTPVRPYLAGKNKLIIIPSGKLGHVPWSMFFKEVPVTVVPSLNIWSRLHTQASSSDVPHPKISVVSNAPTDKEKQRRNLPAIRNIPYSRIEALCIARRHQQWPFLADEKDQQEFKTVAEGAHILHLCAHSTFNHNSPHSSSIHLFNEPLKMSDWRGLSIRADLVIFSSCVSSLSKAYASGSAIGFAHTLLATGTKTFIGSLWPVDDQGTLFFMMMFYQELIKSVTAAEALHAAQERMRTLTQDELDDLIDEIEEHATRDEADGFVDNPTYHITQLKRQDVKELAEARYWAAFVLTGYGSKKLYPEGLPT</sequence>
<keyword evidence="4" id="KW-1185">Reference proteome</keyword>
<evidence type="ECO:0000259" key="2">
    <source>
        <dbReference type="Pfam" id="PF12770"/>
    </source>
</evidence>
<gene>
    <name evidence="3" type="ORF">P280DRAFT_478809</name>
</gene>
<protein>
    <recommendedName>
        <fullName evidence="2">CHAT domain-containing protein</fullName>
    </recommendedName>
</protein>
<evidence type="ECO:0000256" key="1">
    <source>
        <dbReference type="SAM" id="MobiDB-lite"/>
    </source>
</evidence>
<name>A0A6A6S564_9PLEO</name>
<dbReference type="Proteomes" id="UP000799753">
    <property type="component" value="Unassembled WGS sequence"/>
</dbReference>
<reference evidence="3" key="1">
    <citation type="journal article" date="2020" name="Stud. Mycol.">
        <title>101 Dothideomycetes genomes: a test case for predicting lifestyles and emergence of pathogens.</title>
        <authorList>
            <person name="Haridas S."/>
            <person name="Albert R."/>
            <person name="Binder M."/>
            <person name="Bloem J."/>
            <person name="Labutti K."/>
            <person name="Salamov A."/>
            <person name="Andreopoulos B."/>
            <person name="Baker S."/>
            <person name="Barry K."/>
            <person name="Bills G."/>
            <person name="Bluhm B."/>
            <person name="Cannon C."/>
            <person name="Castanera R."/>
            <person name="Culley D."/>
            <person name="Daum C."/>
            <person name="Ezra D."/>
            <person name="Gonzalez J."/>
            <person name="Henrissat B."/>
            <person name="Kuo A."/>
            <person name="Liang C."/>
            <person name="Lipzen A."/>
            <person name="Lutzoni F."/>
            <person name="Magnuson J."/>
            <person name="Mondo S."/>
            <person name="Nolan M."/>
            <person name="Ohm R."/>
            <person name="Pangilinan J."/>
            <person name="Park H.-J."/>
            <person name="Ramirez L."/>
            <person name="Alfaro M."/>
            <person name="Sun H."/>
            <person name="Tritt A."/>
            <person name="Yoshinaga Y."/>
            <person name="Zwiers L.-H."/>
            <person name="Turgeon B."/>
            <person name="Goodwin S."/>
            <person name="Spatafora J."/>
            <person name="Crous P."/>
            <person name="Grigoriev I."/>
        </authorList>
    </citation>
    <scope>NUCLEOTIDE SEQUENCE</scope>
    <source>
        <strain evidence="3">CBS 473.64</strain>
    </source>
</reference>
<feature type="compositionally biased region" description="Basic and acidic residues" evidence="1">
    <location>
        <begin position="10"/>
        <end position="21"/>
    </location>
</feature>
<dbReference type="OrthoDB" id="5040840at2759"/>
<dbReference type="AlphaFoldDB" id="A0A6A6S564"/>
<dbReference type="Pfam" id="PF12770">
    <property type="entry name" value="CHAT"/>
    <property type="match status" value="1"/>
</dbReference>
<dbReference type="PANTHER" id="PTHR10098:SF108">
    <property type="entry name" value="TETRATRICOPEPTIDE REPEAT PROTEIN 28"/>
    <property type="match status" value="1"/>
</dbReference>
<dbReference type="PANTHER" id="PTHR10098">
    <property type="entry name" value="RAPSYN-RELATED"/>
    <property type="match status" value="1"/>
</dbReference>
<evidence type="ECO:0000313" key="3">
    <source>
        <dbReference type="EMBL" id="KAF2642730.1"/>
    </source>
</evidence>
<organism evidence="3 4">
    <name type="scientific">Massarina eburnea CBS 473.64</name>
    <dbReference type="NCBI Taxonomy" id="1395130"/>
    <lineage>
        <taxon>Eukaryota</taxon>
        <taxon>Fungi</taxon>
        <taxon>Dikarya</taxon>
        <taxon>Ascomycota</taxon>
        <taxon>Pezizomycotina</taxon>
        <taxon>Dothideomycetes</taxon>
        <taxon>Pleosporomycetidae</taxon>
        <taxon>Pleosporales</taxon>
        <taxon>Massarineae</taxon>
        <taxon>Massarinaceae</taxon>
        <taxon>Massarina</taxon>
    </lineage>
</organism>
<feature type="domain" description="CHAT" evidence="2">
    <location>
        <begin position="412"/>
        <end position="714"/>
    </location>
</feature>
<feature type="region of interest" description="Disordered" evidence="1">
    <location>
        <begin position="1"/>
        <end position="31"/>
    </location>
</feature>
<dbReference type="InterPro" id="IPR024983">
    <property type="entry name" value="CHAT_dom"/>
</dbReference>